<evidence type="ECO:0000313" key="5">
    <source>
        <dbReference type="EMBL" id="PPQ33676.1"/>
    </source>
</evidence>
<dbReference type="InterPro" id="IPR010982">
    <property type="entry name" value="Lambda_DNA-bd_dom_sf"/>
</dbReference>
<dbReference type="GO" id="GO:0003677">
    <property type="term" value="F:DNA binding"/>
    <property type="evidence" value="ECO:0007669"/>
    <property type="project" value="UniProtKB-KW"/>
</dbReference>
<dbReference type="OrthoDB" id="461984at2"/>
<gene>
    <name evidence="5" type="ORF">CCS01_13440</name>
</gene>
<dbReference type="RefSeq" id="WP_104519363.1">
    <property type="nucleotide sequence ID" value="NZ_NHRY01000139.1"/>
</dbReference>
<keyword evidence="2" id="KW-0238">DNA-binding</keyword>
<dbReference type="CDD" id="cd00093">
    <property type="entry name" value="HTH_XRE"/>
    <property type="match status" value="1"/>
</dbReference>
<comment type="caution">
    <text evidence="5">The sequence shown here is derived from an EMBL/GenBank/DDBJ whole genome shotgun (WGS) entry which is preliminary data.</text>
</comment>
<sequence length="118" mass="13110">MAVTRMTTEQIKAGGGGRVDRARLDATTEDDIRRHMMEDGEDPDAESRFVAPILAQDVRRKLGLTQVAFAALLNIPVATLRNWEQNRFTMDPAAQTLLRLIDREPEAALRALRGPQAA</sequence>
<evidence type="ECO:0000313" key="6">
    <source>
        <dbReference type="Proteomes" id="UP000239724"/>
    </source>
</evidence>
<dbReference type="EMBL" id="NHRY01000139">
    <property type="protein sequence ID" value="PPQ33676.1"/>
    <property type="molecule type" value="Genomic_DNA"/>
</dbReference>
<proteinExistence type="predicted"/>
<dbReference type="InterPro" id="IPR052359">
    <property type="entry name" value="HTH-type_reg/antitoxin"/>
</dbReference>
<dbReference type="Proteomes" id="UP000239724">
    <property type="component" value="Unassembled WGS sequence"/>
</dbReference>
<organism evidence="5 6">
    <name type="scientific">Rhodopila globiformis</name>
    <name type="common">Rhodopseudomonas globiformis</name>
    <dbReference type="NCBI Taxonomy" id="1071"/>
    <lineage>
        <taxon>Bacteria</taxon>
        <taxon>Pseudomonadati</taxon>
        <taxon>Pseudomonadota</taxon>
        <taxon>Alphaproteobacteria</taxon>
        <taxon>Acetobacterales</taxon>
        <taxon>Acetobacteraceae</taxon>
        <taxon>Rhodopila</taxon>
    </lineage>
</organism>
<keyword evidence="1" id="KW-0805">Transcription regulation</keyword>
<accession>A0A2S6NGD5</accession>
<dbReference type="PANTHER" id="PTHR36511:SF4">
    <property type="entry name" value="ANTITOXIN MQSA"/>
    <property type="match status" value="1"/>
</dbReference>
<evidence type="ECO:0000259" key="4">
    <source>
        <dbReference type="PROSITE" id="PS50943"/>
    </source>
</evidence>
<dbReference type="Gene3D" id="1.10.260.40">
    <property type="entry name" value="lambda repressor-like DNA-binding domains"/>
    <property type="match status" value="1"/>
</dbReference>
<protein>
    <submittedName>
        <fullName evidence="5">Transcriptional regulator</fullName>
    </submittedName>
</protein>
<evidence type="ECO:0000256" key="2">
    <source>
        <dbReference type="ARBA" id="ARBA00023125"/>
    </source>
</evidence>
<evidence type="ECO:0000256" key="3">
    <source>
        <dbReference type="ARBA" id="ARBA00023163"/>
    </source>
</evidence>
<dbReference type="InterPro" id="IPR001387">
    <property type="entry name" value="Cro/C1-type_HTH"/>
</dbReference>
<dbReference type="Pfam" id="PF01381">
    <property type="entry name" value="HTH_3"/>
    <property type="match status" value="1"/>
</dbReference>
<keyword evidence="3" id="KW-0804">Transcription</keyword>
<name>A0A2S6NGD5_RHOGL</name>
<reference evidence="5 6" key="1">
    <citation type="journal article" date="2018" name="Arch. Microbiol.">
        <title>New insights into the metabolic potential of the phototrophic purple bacterium Rhodopila globiformis DSM 161(T) from its draft genome sequence and evidence for a vanadium-dependent nitrogenase.</title>
        <authorList>
            <person name="Imhoff J.F."/>
            <person name="Rahn T."/>
            <person name="Kunzel S."/>
            <person name="Neulinger S.C."/>
        </authorList>
    </citation>
    <scope>NUCLEOTIDE SEQUENCE [LARGE SCALE GENOMIC DNA]</scope>
    <source>
        <strain evidence="5 6">DSM 161</strain>
    </source>
</reference>
<dbReference type="AlphaFoldDB" id="A0A2S6NGD5"/>
<feature type="domain" description="HTH cro/C1-type" evidence="4">
    <location>
        <begin position="59"/>
        <end position="87"/>
    </location>
</feature>
<keyword evidence="6" id="KW-1185">Reference proteome</keyword>
<dbReference type="SUPFAM" id="SSF47413">
    <property type="entry name" value="lambda repressor-like DNA-binding domains"/>
    <property type="match status" value="1"/>
</dbReference>
<dbReference type="PANTHER" id="PTHR36511">
    <property type="entry name" value="MERR FAMILY BACTERIAL REGULATORY PROTEIN"/>
    <property type="match status" value="1"/>
</dbReference>
<dbReference type="PROSITE" id="PS50943">
    <property type="entry name" value="HTH_CROC1"/>
    <property type="match status" value="1"/>
</dbReference>
<evidence type="ECO:0000256" key="1">
    <source>
        <dbReference type="ARBA" id="ARBA00023015"/>
    </source>
</evidence>